<gene>
    <name evidence="1" type="ORF">H9968_03045</name>
</gene>
<dbReference type="EMBL" id="DXBR01000036">
    <property type="protein sequence ID" value="HIZ38891.1"/>
    <property type="molecule type" value="Genomic_DNA"/>
</dbReference>
<reference evidence="1" key="1">
    <citation type="journal article" date="2021" name="PeerJ">
        <title>Extensive microbial diversity within the chicken gut microbiome revealed by metagenomics and culture.</title>
        <authorList>
            <person name="Gilroy R."/>
            <person name="Ravi A."/>
            <person name="Getino M."/>
            <person name="Pursley I."/>
            <person name="Horton D.L."/>
            <person name="Alikhan N.F."/>
            <person name="Baker D."/>
            <person name="Gharbi K."/>
            <person name="Hall N."/>
            <person name="Watson M."/>
            <person name="Adriaenssens E.M."/>
            <person name="Foster-Nyarko E."/>
            <person name="Jarju S."/>
            <person name="Secka A."/>
            <person name="Antonio M."/>
            <person name="Oren A."/>
            <person name="Chaudhuri R.R."/>
            <person name="La Ragione R."/>
            <person name="Hildebrand F."/>
            <person name="Pallen M.J."/>
        </authorList>
    </citation>
    <scope>NUCLEOTIDE SEQUENCE</scope>
    <source>
        <strain evidence="1">CHK179-28034</strain>
    </source>
</reference>
<protein>
    <submittedName>
        <fullName evidence="1">Uncharacterized protein</fullName>
    </submittedName>
</protein>
<reference evidence="1" key="2">
    <citation type="submission" date="2021-04" db="EMBL/GenBank/DDBJ databases">
        <authorList>
            <person name="Gilroy R."/>
        </authorList>
    </citation>
    <scope>NUCLEOTIDE SEQUENCE</scope>
    <source>
        <strain evidence="1">CHK179-28034</strain>
    </source>
</reference>
<evidence type="ECO:0000313" key="2">
    <source>
        <dbReference type="Proteomes" id="UP000824049"/>
    </source>
</evidence>
<name>A0A9D2EKM6_9FIRM</name>
<dbReference type="Proteomes" id="UP000824049">
    <property type="component" value="Unassembled WGS sequence"/>
</dbReference>
<dbReference type="AlphaFoldDB" id="A0A9D2EKM6"/>
<organism evidence="1 2">
    <name type="scientific">Candidatus Anaerobutyricum stercoris</name>
    <dbReference type="NCBI Taxonomy" id="2838457"/>
    <lineage>
        <taxon>Bacteria</taxon>
        <taxon>Bacillati</taxon>
        <taxon>Bacillota</taxon>
        <taxon>Clostridia</taxon>
        <taxon>Lachnospirales</taxon>
        <taxon>Lachnospiraceae</taxon>
        <taxon>Anaerobutyricum</taxon>
    </lineage>
</organism>
<sequence length="54" mass="6176">MWTIIGSVFGAIIASVITTKILATHYFKIVDGYVEDVCNRTKNFVESIEYFLEE</sequence>
<comment type="caution">
    <text evidence="1">The sequence shown here is derived from an EMBL/GenBank/DDBJ whole genome shotgun (WGS) entry which is preliminary data.</text>
</comment>
<proteinExistence type="predicted"/>
<accession>A0A9D2EKM6</accession>
<evidence type="ECO:0000313" key="1">
    <source>
        <dbReference type="EMBL" id="HIZ38891.1"/>
    </source>
</evidence>